<name>A0A1X0QBS8_9MICR</name>
<dbReference type="EMBL" id="LVKB01000034">
    <property type="protein sequence ID" value="ORD97240.1"/>
    <property type="molecule type" value="Genomic_DNA"/>
</dbReference>
<keyword evidence="2" id="KW-1185">Reference proteome</keyword>
<comment type="caution">
    <text evidence="1">The sequence shown here is derived from an EMBL/GenBank/DDBJ whole genome shotgun (WGS) entry which is preliminary data.</text>
</comment>
<evidence type="ECO:0000313" key="1">
    <source>
        <dbReference type="EMBL" id="ORD97240.1"/>
    </source>
</evidence>
<gene>
    <name evidence="1" type="ORF">HERIO_892</name>
</gene>
<evidence type="ECO:0008006" key="3">
    <source>
        <dbReference type="Google" id="ProtNLM"/>
    </source>
</evidence>
<evidence type="ECO:0000313" key="2">
    <source>
        <dbReference type="Proteomes" id="UP000192356"/>
    </source>
</evidence>
<dbReference type="VEuPathDB" id="MicrosporidiaDB:HERIO_892"/>
<organism evidence="1 2">
    <name type="scientific">Hepatospora eriocheir</name>
    <dbReference type="NCBI Taxonomy" id="1081669"/>
    <lineage>
        <taxon>Eukaryota</taxon>
        <taxon>Fungi</taxon>
        <taxon>Fungi incertae sedis</taxon>
        <taxon>Microsporidia</taxon>
        <taxon>Hepatosporidae</taxon>
        <taxon>Hepatospora</taxon>
    </lineage>
</organism>
<protein>
    <recommendedName>
        <fullName evidence="3">Diphthamide biosynthesis protein 2</fullName>
    </recommendedName>
</protein>
<dbReference type="OrthoDB" id="449241at2759"/>
<dbReference type="VEuPathDB" id="MicrosporidiaDB:A0H76_977"/>
<dbReference type="Proteomes" id="UP000192356">
    <property type="component" value="Unassembled WGS sequence"/>
</dbReference>
<reference evidence="1 2" key="1">
    <citation type="journal article" date="2017" name="Environ. Microbiol.">
        <title>Decay of the glycolytic pathway and adaptation to intranuclear parasitism within Enterocytozoonidae microsporidia.</title>
        <authorList>
            <person name="Wiredu Boakye D."/>
            <person name="Jaroenlak P."/>
            <person name="Prachumwat A."/>
            <person name="Williams T.A."/>
            <person name="Bateman K.S."/>
            <person name="Itsathitphaisarn O."/>
            <person name="Sritunyalucksana K."/>
            <person name="Paszkiewicz K.H."/>
            <person name="Moore K.A."/>
            <person name="Stentiford G.D."/>
            <person name="Williams B.A."/>
        </authorList>
    </citation>
    <scope>NUCLEOTIDE SEQUENCE [LARGE SCALE GENOMIC DNA]</scope>
    <source>
        <strain evidence="1 2">GB1</strain>
    </source>
</reference>
<sequence>MIKIEHAVIFYKKYVKEAKSVYDNIESENKFLISSNDEILCSLKFDIQADKYYLIGIECIEHKFDNSIKIIEQIEIDVDNKVIKTKNQNIMNYLSLKYDGFKPYYDDVIEFNSIQYLMKECSNSKLIDKYDVFGIVFTNKTYESVADKIIKALSNKNCYKLYTKDVSYERLYSIDIVECVILIDCPLFNYNLKYITPFSVYTYFNKEWNVDNYDRNIVNLNIKTDLKDEISLSKELKITNQNLVKKINNKSFLGVEFKNHIEDMNIHEGNSGIASDYKK</sequence>
<accession>A0A1X0QBS8</accession>
<dbReference type="AlphaFoldDB" id="A0A1X0QBS8"/>
<proteinExistence type="predicted"/>